<proteinExistence type="predicted"/>
<gene>
    <name evidence="1" type="ORF">EVAR_34425_1</name>
</gene>
<dbReference type="EMBL" id="BGZK01000583">
    <property type="protein sequence ID" value="GBP51539.1"/>
    <property type="molecule type" value="Genomic_DNA"/>
</dbReference>
<evidence type="ECO:0000313" key="1">
    <source>
        <dbReference type="EMBL" id="GBP51539.1"/>
    </source>
</evidence>
<evidence type="ECO:0000313" key="2">
    <source>
        <dbReference type="Proteomes" id="UP000299102"/>
    </source>
</evidence>
<protein>
    <submittedName>
        <fullName evidence="1">Uncharacterized protein</fullName>
    </submittedName>
</protein>
<organism evidence="1 2">
    <name type="scientific">Eumeta variegata</name>
    <name type="common">Bagworm moth</name>
    <name type="synonym">Eumeta japonica</name>
    <dbReference type="NCBI Taxonomy" id="151549"/>
    <lineage>
        <taxon>Eukaryota</taxon>
        <taxon>Metazoa</taxon>
        <taxon>Ecdysozoa</taxon>
        <taxon>Arthropoda</taxon>
        <taxon>Hexapoda</taxon>
        <taxon>Insecta</taxon>
        <taxon>Pterygota</taxon>
        <taxon>Neoptera</taxon>
        <taxon>Endopterygota</taxon>
        <taxon>Lepidoptera</taxon>
        <taxon>Glossata</taxon>
        <taxon>Ditrysia</taxon>
        <taxon>Tineoidea</taxon>
        <taxon>Psychidae</taxon>
        <taxon>Oiketicinae</taxon>
        <taxon>Eumeta</taxon>
    </lineage>
</organism>
<reference evidence="1 2" key="1">
    <citation type="journal article" date="2019" name="Commun. Biol.">
        <title>The bagworm genome reveals a unique fibroin gene that provides high tensile strength.</title>
        <authorList>
            <person name="Kono N."/>
            <person name="Nakamura H."/>
            <person name="Ohtoshi R."/>
            <person name="Tomita M."/>
            <person name="Numata K."/>
            <person name="Arakawa K."/>
        </authorList>
    </citation>
    <scope>NUCLEOTIDE SEQUENCE [LARGE SCALE GENOMIC DNA]</scope>
</reference>
<comment type="caution">
    <text evidence="1">The sequence shown here is derived from an EMBL/GenBank/DDBJ whole genome shotgun (WGS) entry which is preliminary data.</text>
</comment>
<accession>A0A4C1WMK8</accession>
<keyword evidence="2" id="KW-1185">Reference proteome</keyword>
<name>A0A4C1WMK8_EUMVA</name>
<sequence length="129" mass="14757">MHACARVCVCGCVSVCVFRQYFYFNLRDSDLKPFIVTRCRVRPDRDSLQKRDHNHRDRRLNIFSEAQSVPASATAGGGRGGGAFKLRNLFMEFNDLAVPRTRIGAILNLVYLKRKASKDRIKMFNIQTS</sequence>
<dbReference type="Proteomes" id="UP000299102">
    <property type="component" value="Unassembled WGS sequence"/>
</dbReference>
<dbReference type="AlphaFoldDB" id="A0A4C1WMK8"/>